<dbReference type="Proteomes" id="UP000322997">
    <property type="component" value="Unassembled WGS sequence"/>
</dbReference>
<dbReference type="PATRIC" id="fig|189381.12.peg.2281"/>
<keyword evidence="3" id="KW-0413">Isomerase</keyword>
<dbReference type="RefSeq" id="WP_048005198.1">
    <property type="nucleotide sequence ID" value="NZ_BSED01000223.1"/>
</dbReference>
<reference evidence="5" key="1">
    <citation type="submission" date="2015-07" db="EMBL/GenBank/DDBJ databases">
        <title>Fjat-14235 jcm11544.</title>
        <authorList>
            <person name="Liu B."/>
            <person name="Wang J."/>
            <person name="Zhu Y."/>
            <person name="Liu G."/>
            <person name="Chen Q."/>
            <person name="Chen Z."/>
            <person name="Lan J."/>
            <person name="Che J."/>
            <person name="Ge C."/>
            <person name="Shi H."/>
            <person name="Pan Z."/>
            <person name="Liu X."/>
        </authorList>
    </citation>
    <scope>NUCLEOTIDE SEQUENCE [LARGE SCALE GENOMIC DNA]</scope>
    <source>
        <strain evidence="5">JCM 11544</strain>
    </source>
</reference>
<dbReference type="Pfam" id="PF01380">
    <property type="entry name" value="SIS"/>
    <property type="match status" value="1"/>
</dbReference>
<feature type="domain" description="SIS" evidence="2">
    <location>
        <begin position="29"/>
        <end position="172"/>
    </location>
</feature>
<evidence type="ECO:0000313" key="6">
    <source>
        <dbReference type="Proteomes" id="UP000322997"/>
    </source>
</evidence>
<comment type="similarity">
    <text evidence="1">Belongs to the SIS family. PHI subfamily.</text>
</comment>
<comment type="caution">
    <text evidence="3">The sequence shown here is derived from an EMBL/GenBank/DDBJ whole genome shotgun (WGS) entry which is preliminary data.</text>
</comment>
<evidence type="ECO:0000313" key="5">
    <source>
        <dbReference type="Proteomes" id="UP000037405"/>
    </source>
</evidence>
<dbReference type="AlphaFoldDB" id="A0A0J5SI14"/>
<evidence type="ECO:0000313" key="3">
    <source>
        <dbReference type="EMBL" id="KON84621.1"/>
    </source>
</evidence>
<dbReference type="EMBL" id="LGUE01000004">
    <property type="protein sequence ID" value="KON84621.1"/>
    <property type="molecule type" value="Genomic_DNA"/>
</dbReference>
<protein>
    <submittedName>
        <fullName evidence="3 4">6-phospho-3-hexuloisomerase</fullName>
    </submittedName>
</protein>
<dbReference type="SUPFAM" id="SSF53697">
    <property type="entry name" value="SIS domain"/>
    <property type="match status" value="1"/>
</dbReference>
<dbReference type="OrthoDB" id="9797832at2"/>
<dbReference type="PANTHER" id="PTHR43443:SF1">
    <property type="entry name" value="3-HEXULOSE-6-PHOSPHATE ISOMERASE"/>
    <property type="match status" value="1"/>
</dbReference>
<dbReference type="Proteomes" id="UP000037405">
    <property type="component" value="Unassembled WGS sequence"/>
</dbReference>
<keyword evidence="5" id="KW-1185">Reference proteome</keyword>
<organism evidence="3 5">
    <name type="scientific">Rossellomorea marisflavi</name>
    <dbReference type="NCBI Taxonomy" id="189381"/>
    <lineage>
        <taxon>Bacteria</taxon>
        <taxon>Bacillati</taxon>
        <taxon>Bacillota</taxon>
        <taxon>Bacilli</taxon>
        <taxon>Bacillales</taxon>
        <taxon>Bacillaceae</taxon>
        <taxon>Rossellomorea</taxon>
    </lineage>
</organism>
<dbReference type="InterPro" id="IPR017552">
    <property type="entry name" value="PHI/rmpB"/>
</dbReference>
<dbReference type="GeneID" id="89533604"/>
<dbReference type="NCBIfam" id="TIGR03127">
    <property type="entry name" value="RuMP_HxlB"/>
    <property type="match status" value="1"/>
</dbReference>
<dbReference type="GO" id="GO:1901135">
    <property type="term" value="P:carbohydrate derivative metabolic process"/>
    <property type="evidence" value="ECO:0007669"/>
    <property type="project" value="InterPro"/>
</dbReference>
<dbReference type="InterPro" id="IPR046348">
    <property type="entry name" value="SIS_dom_sf"/>
</dbReference>
<reference evidence="3" key="2">
    <citation type="submission" date="2015-07" db="EMBL/GenBank/DDBJ databases">
        <title>MeaNS - Measles Nucleotide Surveillance Program.</title>
        <authorList>
            <person name="Tran T."/>
            <person name="Druce J."/>
        </authorList>
    </citation>
    <scope>NUCLEOTIDE SEQUENCE</scope>
    <source>
        <strain evidence="3">JCM 11544</strain>
    </source>
</reference>
<accession>A0A0J5SI14</accession>
<reference evidence="4 6" key="3">
    <citation type="submission" date="2019-08" db="EMBL/GenBank/DDBJ databases">
        <title>Bacillus genomes from the desert of Cuatro Cienegas, Coahuila.</title>
        <authorList>
            <person name="Olmedo-Alvarez G."/>
        </authorList>
    </citation>
    <scope>NUCLEOTIDE SEQUENCE [LARGE SCALE GENOMIC DNA]</scope>
    <source>
        <strain evidence="4 6">CH108_3D</strain>
    </source>
</reference>
<evidence type="ECO:0000313" key="4">
    <source>
        <dbReference type="EMBL" id="TYS55148.1"/>
    </source>
</evidence>
<dbReference type="PROSITE" id="PS51464">
    <property type="entry name" value="SIS"/>
    <property type="match status" value="1"/>
</dbReference>
<dbReference type="GO" id="GO:0097367">
    <property type="term" value="F:carbohydrate derivative binding"/>
    <property type="evidence" value="ECO:0007669"/>
    <property type="project" value="InterPro"/>
</dbReference>
<dbReference type="PANTHER" id="PTHR43443">
    <property type="entry name" value="3-HEXULOSE-6-PHOSPHATE ISOMERASE"/>
    <property type="match status" value="1"/>
</dbReference>
<proteinExistence type="inferred from homology"/>
<dbReference type="InterPro" id="IPR001347">
    <property type="entry name" value="SIS_dom"/>
</dbReference>
<dbReference type="EMBL" id="VTEQ01000002">
    <property type="protein sequence ID" value="TYS55148.1"/>
    <property type="molecule type" value="Genomic_DNA"/>
</dbReference>
<sequence length="185" mass="20001">MQTTGYMNEILKELSKAPDLIGDRSAEQLTNRIMEAGKIFTAGAGRSGLMAKSFTMRMMHMGLDAYVVGETVTPNLEEGDLLIISTGSGETKSLVPMAEKAKELGATVAAVTIKPDSTIGKLADIVVELPGSPKHESGEERATIQPMGSLFEQTLLLFYDAVILRYMDKKGLTSDTMFGRHANLE</sequence>
<evidence type="ECO:0000256" key="1">
    <source>
        <dbReference type="ARBA" id="ARBA00009235"/>
    </source>
</evidence>
<name>A0A0J5SI14_9BACI</name>
<evidence type="ECO:0000259" key="2">
    <source>
        <dbReference type="PROSITE" id="PS51464"/>
    </source>
</evidence>
<gene>
    <name evidence="4" type="primary">hxlB</name>
    <name evidence="3" type="ORF">AF331_11320</name>
    <name evidence="4" type="ORF">FZC83_09380</name>
</gene>
<dbReference type="Gene3D" id="3.40.50.10490">
    <property type="entry name" value="Glucose-6-phosphate isomerase like protein, domain 1"/>
    <property type="match status" value="1"/>
</dbReference>
<dbReference type="STRING" id="189381.GCA_900166615_01615"/>
<dbReference type="CDD" id="cd05005">
    <property type="entry name" value="SIS_PHI"/>
    <property type="match status" value="1"/>
</dbReference>
<dbReference type="GO" id="GO:0016853">
    <property type="term" value="F:isomerase activity"/>
    <property type="evidence" value="ECO:0007669"/>
    <property type="project" value="UniProtKB-KW"/>
</dbReference>